<dbReference type="Proteomes" id="UP000001357">
    <property type="component" value="Unassembled WGS sequence"/>
</dbReference>
<dbReference type="STRING" id="81824.A9UPL8"/>
<dbReference type="GO" id="GO:0019905">
    <property type="term" value="F:syntaxin binding"/>
    <property type="evidence" value="ECO:0007669"/>
    <property type="project" value="InterPro"/>
</dbReference>
<proteinExistence type="inferred from homology"/>
<dbReference type="FunCoup" id="A9UPL8">
    <property type="interactions" value="1574"/>
</dbReference>
<keyword evidence="2" id="KW-0175">Coiled coil</keyword>
<organism evidence="4 5">
    <name type="scientific">Monosiga brevicollis</name>
    <name type="common">Choanoflagellate</name>
    <dbReference type="NCBI Taxonomy" id="81824"/>
    <lineage>
        <taxon>Eukaryota</taxon>
        <taxon>Choanoflagellata</taxon>
        <taxon>Craspedida</taxon>
        <taxon>Salpingoecidae</taxon>
        <taxon>Monosiga</taxon>
    </lineage>
</organism>
<dbReference type="GeneID" id="5887599"/>
<evidence type="ECO:0000256" key="1">
    <source>
        <dbReference type="ARBA" id="ARBA00009550"/>
    </source>
</evidence>
<evidence type="ECO:0000256" key="2">
    <source>
        <dbReference type="SAM" id="Coils"/>
    </source>
</evidence>
<dbReference type="EMBL" id="CH991543">
    <property type="protein sequence ID" value="EDQ92893.1"/>
    <property type="molecule type" value="Genomic_DNA"/>
</dbReference>
<dbReference type="KEGG" id="mbr:MONBRDRAFT_22116"/>
<dbReference type="AlphaFoldDB" id="A9UPL8"/>
<evidence type="ECO:0000313" key="5">
    <source>
        <dbReference type="Proteomes" id="UP000001357"/>
    </source>
</evidence>
<keyword evidence="5" id="KW-1185">Reference proteome</keyword>
<feature type="coiled-coil region" evidence="2">
    <location>
        <begin position="214"/>
        <end position="260"/>
    </location>
</feature>
<comment type="similarity">
    <text evidence="1">Belongs to the taxilin family.</text>
</comment>
<evidence type="ECO:0000313" key="4">
    <source>
        <dbReference type="EMBL" id="EDQ92893.1"/>
    </source>
</evidence>
<reference evidence="4 5" key="1">
    <citation type="journal article" date="2008" name="Nature">
        <title>The genome of the choanoflagellate Monosiga brevicollis and the origin of metazoans.</title>
        <authorList>
            <consortium name="JGI Sequencing"/>
            <person name="King N."/>
            <person name="Westbrook M.J."/>
            <person name="Young S.L."/>
            <person name="Kuo A."/>
            <person name="Abedin M."/>
            <person name="Chapman J."/>
            <person name="Fairclough S."/>
            <person name="Hellsten U."/>
            <person name="Isogai Y."/>
            <person name="Letunic I."/>
            <person name="Marr M."/>
            <person name="Pincus D."/>
            <person name="Putnam N."/>
            <person name="Rokas A."/>
            <person name="Wright K.J."/>
            <person name="Zuzow R."/>
            <person name="Dirks W."/>
            <person name="Good M."/>
            <person name="Goodstein D."/>
            <person name="Lemons D."/>
            <person name="Li W."/>
            <person name="Lyons J.B."/>
            <person name="Morris A."/>
            <person name="Nichols S."/>
            <person name="Richter D.J."/>
            <person name="Salamov A."/>
            <person name="Bork P."/>
            <person name="Lim W.A."/>
            <person name="Manning G."/>
            <person name="Miller W.T."/>
            <person name="McGinnis W."/>
            <person name="Shapiro H."/>
            <person name="Tjian R."/>
            <person name="Grigoriev I.V."/>
            <person name="Rokhsar D."/>
        </authorList>
    </citation>
    <scope>NUCLEOTIDE SEQUENCE [LARGE SCALE GENOMIC DNA]</scope>
    <source>
        <strain evidence="5">MX1 / ATCC 50154</strain>
    </source>
</reference>
<sequence>MADDATTSAVSASVPEADTQVEGLQLAEQTKALIMNRISELSQQAADEKPAPTLEEERDAVDQLLAKAAPDERYETLRNLYVSLKISYNRVLPQIQRMQTKFQQLISQRDKATEELERANTARRTLEELCRGLQQQNKLIKEENDRVFSAAEEKRKQLSAQFQASLDDISEKIKADEAHKLKTVQQSEELQKKFEEAMQRYQLGEAHYQKQLKMRDLQVQLAEAKQAQAELSRNEQVTMVQELQTKLKEKEVTESSLKTQLASYAQKFEQFQETLTRSNNVFGSFKAEMEKKAKELKQREEENSRWRVRLEKTNVALASLKAEHEATLQENRAQQAKTEKLEQLCRALQQQRLELVQQVEGLKPQAPEESEESPAPSPAAAATED</sequence>
<dbReference type="OMA" id="QQGECQS"/>
<dbReference type="InParanoid" id="A9UPL8"/>
<dbReference type="PANTHER" id="PTHR16127">
    <property type="entry name" value="TAXILIN"/>
    <property type="match status" value="1"/>
</dbReference>
<dbReference type="InterPro" id="IPR026183">
    <property type="entry name" value="Taxilin_fam"/>
</dbReference>
<name>A9UPL8_MONBE</name>
<evidence type="ECO:0000256" key="3">
    <source>
        <dbReference type="SAM" id="MobiDB-lite"/>
    </source>
</evidence>
<gene>
    <name evidence="4" type="ORF">MONBRDRAFT_22116</name>
</gene>
<feature type="compositionally biased region" description="Low complexity" evidence="3">
    <location>
        <begin position="1"/>
        <end position="14"/>
    </location>
</feature>
<feature type="region of interest" description="Disordered" evidence="3">
    <location>
        <begin position="359"/>
        <end position="385"/>
    </location>
</feature>
<dbReference type="eggNOG" id="KOG1850">
    <property type="taxonomic scope" value="Eukaryota"/>
</dbReference>
<dbReference type="PANTHER" id="PTHR16127:SF13">
    <property type="entry name" value="GH01188P"/>
    <property type="match status" value="1"/>
</dbReference>
<accession>A9UPL8</accession>
<dbReference type="RefSeq" id="XP_001742655.1">
    <property type="nucleotide sequence ID" value="XM_001742603.1"/>
</dbReference>
<feature type="coiled-coil region" evidence="2">
    <location>
        <begin position="95"/>
        <end position="146"/>
    </location>
</feature>
<dbReference type="Pfam" id="PF09728">
    <property type="entry name" value="Taxilin"/>
    <property type="match status" value="1"/>
</dbReference>
<feature type="region of interest" description="Disordered" evidence="3">
    <location>
        <begin position="1"/>
        <end position="21"/>
    </location>
</feature>
<feature type="coiled-coil region" evidence="2">
    <location>
        <begin position="289"/>
        <end position="358"/>
    </location>
</feature>
<protein>
    <submittedName>
        <fullName evidence="4">Uncharacterized protein</fullName>
    </submittedName>
</protein>